<dbReference type="PANTHER" id="PTHR15682">
    <property type="entry name" value="UNHEALTHY RIBOSOME BIOGENESIS PROTEIN 2 HOMOLOG"/>
    <property type="match status" value="1"/>
</dbReference>
<protein>
    <recommendedName>
        <fullName evidence="1">Nucleolar 27S pre-rRNA processing Urb2/Npa2 C-terminal domain-containing protein</fullName>
    </recommendedName>
</protein>
<feature type="domain" description="Nucleolar 27S pre-rRNA processing Urb2/Npa2 C-terminal" evidence="1">
    <location>
        <begin position="1132"/>
        <end position="1323"/>
    </location>
</feature>
<evidence type="ECO:0000259" key="1">
    <source>
        <dbReference type="Pfam" id="PF10441"/>
    </source>
</evidence>
<dbReference type="EMBL" id="OU900105">
    <property type="protein sequence ID" value="CAG9856436.1"/>
    <property type="molecule type" value="Genomic_DNA"/>
</dbReference>
<evidence type="ECO:0000313" key="3">
    <source>
        <dbReference type="Proteomes" id="UP001153712"/>
    </source>
</evidence>
<gene>
    <name evidence="2" type="ORF">PHYEVI_LOCUS2858</name>
</gene>
<dbReference type="GO" id="GO:0042254">
    <property type="term" value="P:ribosome biogenesis"/>
    <property type="evidence" value="ECO:0007669"/>
    <property type="project" value="TreeGrafter"/>
</dbReference>
<evidence type="ECO:0000313" key="2">
    <source>
        <dbReference type="EMBL" id="CAG9856436.1"/>
    </source>
</evidence>
<organism evidence="2 3">
    <name type="scientific">Phyllotreta striolata</name>
    <name type="common">Striped flea beetle</name>
    <name type="synonym">Crioceris striolata</name>
    <dbReference type="NCBI Taxonomy" id="444603"/>
    <lineage>
        <taxon>Eukaryota</taxon>
        <taxon>Metazoa</taxon>
        <taxon>Ecdysozoa</taxon>
        <taxon>Arthropoda</taxon>
        <taxon>Hexapoda</taxon>
        <taxon>Insecta</taxon>
        <taxon>Pterygota</taxon>
        <taxon>Neoptera</taxon>
        <taxon>Endopterygota</taxon>
        <taxon>Coleoptera</taxon>
        <taxon>Polyphaga</taxon>
        <taxon>Cucujiformia</taxon>
        <taxon>Chrysomeloidea</taxon>
        <taxon>Chrysomelidae</taxon>
        <taxon>Galerucinae</taxon>
        <taxon>Alticini</taxon>
        <taxon>Phyllotreta</taxon>
    </lineage>
</organism>
<dbReference type="Proteomes" id="UP001153712">
    <property type="component" value="Chromosome 12"/>
</dbReference>
<keyword evidence="3" id="KW-1185">Reference proteome</keyword>
<reference evidence="2" key="1">
    <citation type="submission" date="2022-01" db="EMBL/GenBank/DDBJ databases">
        <authorList>
            <person name="King R."/>
        </authorList>
    </citation>
    <scope>NUCLEOTIDE SEQUENCE</scope>
</reference>
<name>A0A9N9XP08_PHYSR</name>
<dbReference type="InterPro" id="IPR052609">
    <property type="entry name" value="Ribosome_Biogenesis_Reg"/>
</dbReference>
<dbReference type="InterPro" id="IPR018849">
    <property type="entry name" value="Urb2/Npa2_C"/>
</dbReference>
<dbReference type="PANTHER" id="PTHR15682:SF2">
    <property type="entry name" value="UNHEALTHY RIBOSOME BIOGENESIS PROTEIN 2 HOMOLOG"/>
    <property type="match status" value="1"/>
</dbReference>
<sequence length="1324" mass="154687">MTLEEELLIHLNSNEETFATKLLHVENFFKSSELPARCKIILIKWILDQQNDVESMWKCLESLVSSNHFKGITRNEIDSQSIKDIVEGIIHKVAVQPEIRKNEYLIVKHLIDHKVFEQYFKFDLELYLNLINSILMNLNTQEYLLDFLNSNLFYKSLLNTEVFVKNFMNFIFPTLNKCLKKFDDKKVFLHASKVVQKCLFHNNRKNFENFVNEIFKPTGVEYSGFNIILEHLKTTIESNKKSSENQFKLLFHACLVSYGNDPLLTYKFFLILLHIIGFRYEIIPLTNNLISNNQKETKISYKILLDLLDVLEETKLETNCKINEVNITELLKTILTESIIPNKPSKTNYQIIEKTIQLDPAITQTLTEQILNYSLLVDNSNHIEQYEGLILTIFELFSKLHRTENLISKIVITLNNFFDNENNTDYLAVENVFTKNILVSFTKNIQTLASWQVINVFKTFLYALNKQLEKETTEDVYCLHMELLSELICTFLSSIRVAEHTVASNVVEKTKKCLQELQDILKTFGKSLLNKTHNCSLMRSFLKIAFHWAEMGIILKYYSSTQDSTQKKALEYNSMASNITYLHPYLTHEDWCSIAERINNFGEVPCKQLLYKLYTQKVRALCIFEQKLTNEVLADLSRYLTSDLENNWKDILQDKFLTNNLMPTLDPEDKLILAEKIVSNINDFGNVYQYAHVFNNASILNTVIYYIITKCDRILAKRKRKSDENLSLSKLISTRICECLDTVGFHDENILSDSIGKMSEIYKSSDNNSDLEIKFNEEKLLELVKILKHFPVIFCEANVQNFFILYFFSLHKDLRRCFFKGHFVELRKFLEDLIVGTLQQYKYKLANIFDIKPLCLEILHNFNEWKELFVLIIDNIFKYNDSIASYDSLIKNITNNLHSPVYLQCGIVIINAVNKLKKLKVPKEVKSLTENYKSSICKGICDLVLTSEPNDHLVCGYAQALKILFVQNEDEKLQKMLEVLNSYVNFALEKKEDFDKTGYLLLFNTVLNNKTKIDEFDDELYLKIWDLCKCNEKVFARTEEYSQLVFLMVCLMSNEQFDRVIEDLAFLSIDALKENNCRNFVCFLKTWESIISANINPVKTNRLQRGVESLLSNSLVHLESSRYDGELFENILRFEILLVQTKHLHLTPPTMDLLILSVTILLDKEPLSFPSFYNLLVSLLSNLLKFRKALVMDRLPPYLQQYRALLRALCLKGDSNKERNEHFVRDLSDCAYQLEKLTKSLVVHQKDMSRIAMYLVADILAQYEKVTIYPNIKMHLNNCIYSLITICDQHAVAYLMRVLSSASTEIFKVMYENYKKYYRFTGKA</sequence>
<dbReference type="OrthoDB" id="160374at2759"/>
<proteinExistence type="predicted"/>
<accession>A0A9N9XP08</accession>
<dbReference type="GO" id="GO:0005730">
    <property type="term" value="C:nucleolus"/>
    <property type="evidence" value="ECO:0007669"/>
    <property type="project" value="TreeGrafter"/>
</dbReference>
<dbReference type="Pfam" id="PF10441">
    <property type="entry name" value="Urb2"/>
    <property type="match status" value="1"/>
</dbReference>